<dbReference type="Proteomes" id="UP001233999">
    <property type="component" value="Unassembled WGS sequence"/>
</dbReference>
<feature type="non-terminal residue" evidence="1">
    <location>
        <position position="124"/>
    </location>
</feature>
<dbReference type="EMBL" id="JASPKZ010000004">
    <property type="protein sequence ID" value="KAJ9601717.1"/>
    <property type="molecule type" value="Genomic_DNA"/>
</dbReference>
<comment type="caution">
    <text evidence="1">The sequence shown here is derived from an EMBL/GenBank/DDBJ whole genome shotgun (WGS) entry which is preliminary data.</text>
</comment>
<reference evidence="1" key="1">
    <citation type="journal article" date="2023" name="IScience">
        <title>Live-bearing cockroach genome reveals convergent evolutionary mechanisms linked to viviparity in insects and beyond.</title>
        <authorList>
            <person name="Fouks B."/>
            <person name="Harrison M.C."/>
            <person name="Mikhailova A.A."/>
            <person name="Marchal E."/>
            <person name="English S."/>
            <person name="Carruthers M."/>
            <person name="Jennings E.C."/>
            <person name="Chiamaka E.L."/>
            <person name="Frigard R.A."/>
            <person name="Pippel M."/>
            <person name="Attardo G.M."/>
            <person name="Benoit J.B."/>
            <person name="Bornberg-Bauer E."/>
            <person name="Tobe S.S."/>
        </authorList>
    </citation>
    <scope>NUCLEOTIDE SEQUENCE</scope>
    <source>
        <strain evidence="1">Stay&amp;Tobe</strain>
    </source>
</reference>
<sequence>RPSALMGVRILSMGDSEEWNYSQRYNMPRKGVSELFKIPLSTLHDRAAGSRKERSRLNCSSGHLKLSVRKSLKANYHRKATEWMQPTILLLNPQISELLVVRLHRLYQIPQIKTSECKGKKEIK</sequence>
<accession>A0AAD8AM90</accession>
<organism evidence="1 2">
    <name type="scientific">Diploptera punctata</name>
    <name type="common">Pacific beetle cockroach</name>
    <dbReference type="NCBI Taxonomy" id="6984"/>
    <lineage>
        <taxon>Eukaryota</taxon>
        <taxon>Metazoa</taxon>
        <taxon>Ecdysozoa</taxon>
        <taxon>Arthropoda</taxon>
        <taxon>Hexapoda</taxon>
        <taxon>Insecta</taxon>
        <taxon>Pterygota</taxon>
        <taxon>Neoptera</taxon>
        <taxon>Polyneoptera</taxon>
        <taxon>Dictyoptera</taxon>
        <taxon>Blattodea</taxon>
        <taxon>Blaberoidea</taxon>
        <taxon>Blaberidae</taxon>
        <taxon>Diplopterinae</taxon>
        <taxon>Diploptera</taxon>
    </lineage>
</organism>
<gene>
    <name evidence="1" type="ORF">L9F63_000108</name>
</gene>
<protein>
    <submittedName>
        <fullName evidence="1">Uncharacterized protein</fullName>
    </submittedName>
</protein>
<evidence type="ECO:0000313" key="2">
    <source>
        <dbReference type="Proteomes" id="UP001233999"/>
    </source>
</evidence>
<proteinExistence type="predicted"/>
<name>A0AAD8AM90_DIPPU</name>
<reference evidence="1" key="2">
    <citation type="submission" date="2023-05" db="EMBL/GenBank/DDBJ databases">
        <authorList>
            <person name="Fouks B."/>
        </authorList>
    </citation>
    <scope>NUCLEOTIDE SEQUENCE</scope>
    <source>
        <strain evidence="1">Stay&amp;Tobe</strain>
        <tissue evidence="1">Testes</tissue>
    </source>
</reference>
<dbReference type="AlphaFoldDB" id="A0AAD8AM90"/>
<keyword evidence="2" id="KW-1185">Reference proteome</keyword>
<evidence type="ECO:0000313" key="1">
    <source>
        <dbReference type="EMBL" id="KAJ9601717.1"/>
    </source>
</evidence>
<feature type="non-terminal residue" evidence="1">
    <location>
        <position position="1"/>
    </location>
</feature>